<accession>A0A7J7VMG5</accession>
<evidence type="ECO:0000313" key="1">
    <source>
        <dbReference type="EMBL" id="KAF6326374.1"/>
    </source>
</evidence>
<comment type="caution">
    <text evidence="1">The sequence shown here is derived from an EMBL/GenBank/DDBJ whole genome shotgun (WGS) entry which is preliminary data.</text>
</comment>
<reference evidence="1 2" key="1">
    <citation type="journal article" date="2020" name="Nature">
        <title>Six reference-quality genomes reveal evolution of bat adaptations.</title>
        <authorList>
            <person name="Jebb D."/>
            <person name="Huang Z."/>
            <person name="Pippel M."/>
            <person name="Hughes G.M."/>
            <person name="Lavrichenko K."/>
            <person name="Devanna P."/>
            <person name="Winkler S."/>
            <person name="Jermiin L.S."/>
            <person name="Skirmuntt E.C."/>
            <person name="Katzourakis A."/>
            <person name="Burkitt-Gray L."/>
            <person name="Ray D.A."/>
            <person name="Sullivan K.A.M."/>
            <person name="Roscito J.G."/>
            <person name="Kirilenko B.M."/>
            <person name="Davalos L.M."/>
            <person name="Corthals A.P."/>
            <person name="Power M.L."/>
            <person name="Jones G."/>
            <person name="Ransome R.D."/>
            <person name="Dechmann D.K.N."/>
            <person name="Locatelli A.G."/>
            <person name="Puechmaille S.J."/>
            <person name="Fedrigo O."/>
            <person name="Jarvis E.D."/>
            <person name="Hiller M."/>
            <person name="Vernes S.C."/>
            <person name="Myers E.W."/>
            <person name="Teeling E.C."/>
        </authorList>
    </citation>
    <scope>NUCLEOTIDE SEQUENCE [LARGE SCALE GENOMIC DNA]</scope>
    <source>
        <strain evidence="1">MPipKuh1</strain>
        <tissue evidence="1">Flight muscle</tissue>
    </source>
</reference>
<dbReference type="Proteomes" id="UP000558488">
    <property type="component" value="Unassembled WGS sequence"/>
</dbReference>
<organism evidence="1 2">
    <name type="scientific">Pipistrellus kuhlii</name>
    <name type="common">Kuhl's pipistrelle</name>
    <dbReference type="NCBI Taxonomy" id="59472"/>
    <lineage>
        <taxon>Eukaryota</taxon>
        <taxon>Metazoa</taxon>
        <taxon>Chordata</taxon>
        <taxon>Craniata</taxon>
        <taxon>Vertebrata</taxon>
        <taxon>Euteleostomi</taxon>
        <taxon>Mammalia</taxon>
        <taxon>Eutheria</taxon>
        <taxon>Laurasiatheria</taxon>
        <taxon>Chiroptera</taxon>
        <taxon>Yangochiroptera</taxon>
        <taxon>Vespertilionidae</taxon>
        <taxon>Pipistrellus</taxon>
    </lineage>
</organism>
<sequence>MHSGPGTSQLCLMSPADVGHRNLSRGTIPKVCLPSDPTPQTTSLQHSLVWYQEHGFFGWRVGKERKRYGKGREGAGMGNPQTVVRFQEAASGILQSGSRFFQAAFSLRPPTPDTPVPSFGPGPCITASQGKEPRLAAVTALLDKLSRNLHKPQCSRCRGRLEETCFSVGFSLASAANHSWNRKLEKFRWETLFWPVGFPHPPRVQLVGKASSYITPFLRVVLTRR</sequence>
<evidence type="ECO:0000313" key="2">
    <source>
        <dbReference type="Proteomes" id="UP000558488"/>
    </source>
</evidence>
<name>A0A7J7VMG5_PIPKU</name>
<dbReference type="AlphaFoldDB" id="A0A7J7VMG5"/>
<dbReference type="EMBL" id="JACAGB010000014">
    <property type="protein sequence ID" value="KAF6326374.1"/>
    <property type="molecule type" value="Genomic_DNA"/>
</dbReference>
<proteinExistence type="predicted"/>
<gene>
    <name evidence="1" type="ORF">mPipKuh1_008375</name>
</gene>
<keyword evidence="2" id="KW-1185">Reference proteome</keyword>
<protein>
    <submittedName>
        <fullName evidence="1">Uncharacterized protein</fullName>
    </submittedName>
</protein>